<dbReference type="PANTHER" id="PTHR42794">
    <property type="entry name" value="HEMIN IMPORT ATP-BINDING PROTEIN HMUV"/>
    <property type="match status" value="1"/>
</dbReference>
<dbReference type="SUPFAM" id="SSF52540">
    <property type="entry name" value="P-loop containing nucleoside triphosphate hydrolases"/>
    <property type="match status" value="1"/>
</dbReference>
<proteinExistence type="predicted"/>
<dbReference type="PANTHER" id="PTHR42794:SF1">
    <property type="entry name" value="HEMIN IMPORT ATP-BINDING PROTEIN HMUV"/>
    <property type="match status" value="1"/>
</dbReference>
<dbReference type="RefSeq" id="WP_073477573.1">
    <property type="nucleotide sequence ID" value="NZ_FQZU01000025.1"/>
</dbReference>
<keyword evidence="2" id="KW-0547">Nucleotide-binding</keyword>
<dbReference type="PROSITE" id="PS00211">
    <property type="entry name" value="ABC_TRANSPORTER_1"/>
    <property type="match status" value="1"/>
</dbReference>
<dbReference type="STRING" id="1121393.SAMN02745216_03527"/>
<feature type="domain" description="ABC transporter" evidence="6">
    <location>
        <begin position="6"/>
        <end position="242"/>
    </location>
</feature>
<dbReference type="InterPro" id="IPR003439">
    <property type="entry name" value="ABC_transporter-like_ATP-bd"/>
</dbReference>
<keyword evidence="1" id="KW-0813">Transport</keyword>
<name>A0A1M6STM3_9BACT</name>
<protein>
    <submittedName>
        <fullName evidence="7">Iron complex transport system ATP-binding protein</fullName>
    </submittedName>
</protein>
<dbReference type="PROSITE" id="PS50893">
    <property type="entry name" value="ABC_TRANSPORTER_2"/>
    <property type="match status" value="1"/>
</dbReference>
<evidence type="ECO:0000256" key="3">
    <source>
        <dbReference type="ARBA" id="ARBA00022840"/>
    </source>
</evidence>
<dbReference type="InterPro" id="IPR003593">
    <property type="entry name" value="AAA+_ATPase"/>
</dbReference>
<comment type="function">
    <text evidence="5">Part of the ABC transporter complex HmuTUV involved in hemin import. Responsible for energy coupling to the transport system.</text>
</comment>
<accession>A0A1M6STM3</accession>
<dbReference type="InterPro" id="IPR027417">
    <property type="entry name" value="P-loop_NTPase"/>
</dbReference>
<dbReference type="EMBL" id="FQZU01000025">
    <property type="protein sequence ID" value="SHK48074.1"/>
    <property type="molecule type" value="Genomic_DNA"/>
</dbReference>
<reference evidence="8" key="1">
    <citation type="submission" date="2016-11" db="EMBL/GenBank/DDBJ databases">
        <authorList>
            <person name="Varghese N."/>
            <person name="Submissions S."/>
        </authorList>
    </citation>
    <scope>NUCLEOTIDE SEQUENCE [LARGE SCALE GENOMIC DNA]</scope>
    <source>
        <strain evidence="8">DSM 16219</strain>
    </source>
</reference>
<evidence type="ECO:0000256" key="1">
    <source>
        <dbReference type="ARBA" id="ARBA00022448"/>
    </source>
</evidence>
<keyword evidence="4" id="KW-1278">Translocase</keyword>
<dbReference type="InterPro" id="IPR017871">
    <property type="entry name" value="ABC_transporter-like_CS"/>
</dbReference>
<dbReference type="Gene3D" id="3.40.50.300">
    <property type="entry name" value="P-loop containing nucleotide triphosphate hydrolases"/>
    <property type="match status" value="1"/>
</dbReference>
<evidence type="ECO:0000256" key="2">
    <source>
        <dbReference type="ARBA" id="ARBA00022741"/>
    </source>
</evidence>
<evidence type="ECO:0000259" key="6">
    <source>
        <dbReference type="PROSITE" id="PS50893"/>
    </source>
</evidence>
<sequence length="270" mass="29171">MTQELLTLDNATYQYPDNPWRLEPCSLAFKSGEVKAVIGPNGSGKSTLLKLAAHVIKPGSGKVVLDGREMKSISNRERAKVLGYLPQHVQTHLDYTVGEVVSMGRFARLRGAGFLDSNDLAIVENCLEQTRTTHLKDRSFTNLSGGERQRVVLASVLAQEPRVLLLDEPTSAMDMHHEVSFFQLLDQLVKGGMAVGVVTHDLNIASVFAHTLTLMRDGAIVQEGSPRQIITPEVLGEAYGPGIEVMQHPTLDVPVVFPAPGLAGGKGEGA</sequence>
<keyword evidence="8" id="KW-1185">Reference proteome</keyword>
<dbReference type="CDD" id="cd03214">
    <property type="entry name" value="ABC_Iron-Siderophores_B12_Hemin"/>
    <property type="match status" value="1"/>
</dbReference>
<organism evidence="7 8">
    <name type="scientific">Desulfatibacillum alkenivorans DSM 16219</name>
    <dbReference type="NCBI Taxonomy" id="1121393"/>
    <lineage>
        <taxon>Bacteria</taxon>
        <taxon>Pseudomonadati</taxon>
        <taxon>Thermodesulfobacteriota</taxon>
        <taxon>Desulfobacteria</taxon>
        <taxon>Desulfobacterales</taxon>
        <taxon>Desulfatibacillaceae</taxon>
        <taxon>Desulfatibacillum</taxon>
    </lineage>
</organism>
<evidence type="ECO:0000256" key="5">
    <source>
        <dbReference type="ARBA" id="ARBA00037066"/>
    </source>
</evidence>
<evidence type="ECO:0000256" key="4">
    <source>
        <dbReference type="ARBA" id="ARBA00022967"/>
    </source>
</evidence>
<dbReference type="Proteomes" id="UP000183994">
    <property type="component" value="Unassembled WGS sequence"/>
</dbReference>
<dbReference type="SMART" id="SM00382">
    <property type="entry name" value="AAA"/>
    <property type="match status" value="1"/>
</dbReference>
<evidence type="ECO:0000313" key="8">
    <source>
        <dbReference type="Proteomes" id="UP000183994"/>
    </source>
</evidence>
<evidence type="ECO:0000313" key="7">
    <source>
        <dbReference type="EMBL" id="SHK48074.1"/>
    </source>
</evidence>
<dbReference type="GO" id="GO:0005524">
    <property type="term" value="F:ATP binding"/>
    <property type="evidence" value="ECO:0007669"/>
    <property type="project" value="UniProtKB-KW"/>
</dbReference>
<gene>
    <name evidence="7" type="ORF">SAMN02745216_03527</name>
</gene>
<dbReference type="FunFam" id="3.40.50.300:FF:000134">
    <property type="entry name" value="Iron-enterobactin ABC transporter ATP-binding protein"/>
    <property type="match status" value="1"/>
</dbReference>
<dbReference type="Pfam" id="PF00005">
    <property type="entry name" value="ABC_tran"/>
    <property type="match status" value="1"/>
</dbReference>
<dbReference type="AlphaFoldDB" id="A0A1M6STM3"/>
<keyword evidence="3 7" id="KW-0067">ATP-binding</keyword>
<dbReference type="GO" id="GO:0016887">
    <property type="term" value="F:ATP hydrolysis activity"/>
    <property type="evidence" value="ECO:0007669"/>
    <property type="project" value="InterPro"/>
</dbReference>